<dbReference type="PANTHER" id="PTHR33204">
    <property type="entry name" value="TRANSCRIPTIONAL REGULATOR, MARR FAMILY"/>
    <property type="match status" value="1"/>
</dbReference>
<dbReference type="PROSITE" id="PS51118">
    <property type="entry name" value="HTH_HXLR"/>
    <property type="match status" value="1"/>
</dbReference>
<evidence type="ECO:0000259" key="4">
    <source>
        <dbReference type="PROSITE" id="PS51118"/>
    </source>
</evidence>
<dbReference type="Gene3D" id="1.10.10.10">
    <property type="entry name" value="Winged helix-like DNA-binding domain superfamily/Winged helix DNA-binding domain"/>
    <property type="match status" value="1"/>
</dbReference>
<evidence type="ECO:0000256" key="2">
    <source>
        <dbReference type="ARBA" id="ARBA00023125"/>
    </source>
</evidence>
<accession>A0A1M5IUH5</accession>
<gene>
    <name evidence="5" type="ORF">SAMN05444169_1806</name>
</gene>
<name>A0A1M5IUH5_9BRAD</name>
<dbReference type="Proteomes" id="UP000190675">
    <property type="component" value="Chromosome I"/>
</dbReference>
<dbReference type="InterPro" id="IPR036388">
    <property type="entry name" value="WH-like_DNA-bd_sf"/>
</dbReference>
<dbReference type="EMBL" id="LT670818">
    <property type="protein sequence ID" value="SHG31921.1"/>
    <property type="molecule type" value="Genomic_DNA"/>
</dbReference>
<evidence type="ECO:0000313" key="5">
    <source>
        <dbReference type="EMBL" id="SHG31921.1"/>
    </source>
</evidence>
<reference evidence="5 6" key="1">
    <citation type="submission" date="2016-11" db="EMBL/GenBank/DDBJ databases">
        <authorList>
            <person name="Jaros S."/>
            <person name="Januszkiewicz K."/>
            <person name="Wedrychowicz H."/>
        </authorList>
    </citation>
    <scope>NUCLEOTIDE SEQUENCE [LARGE SCALE GENOMIC DNA]</scope>
    <source>
        <strain evidence="5 6">GAS242</strain>
    </source>
</reference>
<keyword evidence="3" id="KW-0804">Transcription</keyword>
<dbReference type="PANTHER" id="PTHR33204:SF18">
    <property type="entry name" value="TRANSCRIPTIONAL REGULATORY PROTEIN"/>
    <property type="match status" value="1"/>
</dbReference>
<dbReference type="GO" id="GO:0003677">
    <property type="term" value="F:DNA binding"/>
    <property type="evidence" value="ECO:0007669"/>
    <property type="project" value="UniProtKB-KW"/>
</dbReference>
<protein>
    <submittedName>
        <fullName evidence="5">Transcriptional regulator, HxlR family</fullName>
    </submittedName>
</protein>
<feature type="domain" description="HTH hxlR-type" evidence="4">
    <location>
        <begin position="23"/>
        <end position="122"/>
    </location>
</feature>
<evidence type="ECO:0000313" key="6">
    <source>
        <dbReference type="Proteomes" id="UP000190675"/>
    </source>
</evidence>
<keyword evidence="1" id="KW-0805">Transcription regulation</keyword>
<dbReference type="AlphaFoldDB" id="A0A1M5IUH5"/>
<evidence type="ECO:0000256" key="3">
    <source>
        <dbReference type="ARBA" id="ARBA00023163"/>
    </source>
</evidence>
<sequence>MSNSETLPTGTRVTRAPVPVDQCGMARASELIGDRWTLLILREAFYGVTRFADMCADLSVPRAVLSQRLDQLVQAEILQLSPYQDAGSRTRFDYRLTEKGRELALVLLALMQWGDRYLRDDPAPLKVVDSKTGDTLSVALITRTGRVVPLTRARAVATGPR</sequence>
<keyword evidence="2" id="KW-0238">DNA-binding</keyword>
<dbReference type="InterPro" id="IPR036390">
    <property type="entry name" value="WH_DNA-bd_sf"/>
</dbReference>
<dbReference type="SUPFAM" id="SSF46785">
    <property type="entry name" value="Winged helix' DNA-binding domain"/>
    <property type="match status" value="1"/>
</dbReference>
<organism evidence="5 6">
    <name type="scientific">Bradyrhizobium erythrophlei</name>
    <dbReference type="NCBI Taxonomy" id="1437360"/>
    <lineage>
        <taxon>Bacteria</taxon>
        <taxon>Pseudomonadati</taxon>
        <taxon>Pseudomonadota</taxon>
        <taxon>Alphaproteobacteria</taxon>
        <taxon>Hyphomicrobiales</taxon>
        <taxon>Nitrobacteraceae</taxon>
        <taxon>Bradyrhizobium</taxon>
    </lineage>
</organism>
<dbReference type="InterPro" id="IPR002577">
    <property type="entry name" value="HTH_HxlR"/>
</dbReference>
<evidence type="ECO:0000256" key="1">
    <source>
        <dbReference type="ARBA" id="ARBA00023015"/>
    </source>
</evidence>
<proteinExistence type="predicted"/>
<dbReference type="Pfam" id="PF01638">
    <property type="entry name" value="HxlR"/>
    <property type="match status" value="1"/>
</dbReference>